<dbReference type="InterPro" id="IPR036513">
    <property type="entry name" value="STAS_dom_sf"/>
</dbReference>
<evidence type="ECO:0000256" key="1">
    <source>
        <dbReference type="SAM" id="MobiDB-lite"/>
    </source>
</evidence>
<dbReference type="RefSeq" id="WP_005263758.1">
    <property type="nucleotide sequence ID" value="NZ_AJYC02000141.1"/>
</dbReference>
<accession>K8X889</accession>
<evidence type="ECO:0000313" key="3">
    <source>
        <dbReference type="Proteomes" id="UP000005951"/>
    </source>
</evidence>
<organism evidence="2 3">
    <name type="scientific">Rhodococcus opacus M213</name>
    <dbReference type="NCBI Taxonomy" id="1129896"/>
    <lineage>
        <taxon>Bacteria</taxon>
        <taxon>Bacillati</taxon>
        <taxon>Actinomycetota</taxon>
        <taxon>Actinomycetes</taxon>
        <taxon>Mycobacteriales</taxon>
        <taxon>Nocardiaceae</taxon>
        <taxon>Rhodococcus</taxon>
    </lineage>
</organism>
<dbReference type="EMBL" id="AJYC02000141">
    <property type="protein sequence ID" value="EKT77703.1"/>
    <property type="molecule type" value="Genomic_DNA"/>
</dbReference>
<comment type="caution">
    <text evidence="2">The sequence shown here is derived from an EMBL/GenBank/DDBJ whole genome shotgun (WGS) entry which is preliminary data.</text>
</comment>
<protein>
    <recommendedName>
        <fullName evidence="4">STAS domain-containing protein</fullName>
    </recommendedName>
</protein>
<dbReference type="Proteomes" id="UP000005951">
    <property type="component" value="Unassembled WGS sequence"/>
</dbReference>
<evidence type="ECO:0008006" key="4">
    <source>
        <dbReference type="Google" id="ProtNLM"/>
    </source>
</evidence>
<proteinExistence type="predicted"/>
<evidence type="ECO:0000313" key="2">
    <source>
        <dbReference type="EMBL" id="EKT77703.1"/>
    </source>
</evidence>
<sequence length="179" mass="18708">MLTGHNVVVDLLDVPFLGCPGVAALHRTVTDLSAQRCRLTVAASADVHSILDRIGIGISAAVPCFGIVANAFHAARSPQTSAGSEDPTFTILDRSGQRTALAESTPWVPVVPEGRALPDDSAVSMHCVCRRMVIGPVTAAGGTAGSGQPTLRQPKGPDPLCGNRCAGPPGRRWQRKRRS</sequence>
<dbReference type="AlphaFoldDB" id="K8X889"/>
<reference evidence="2 3" key="1">
    <citation type="journal article" date="2013" name="Genome Announc.">
        <title>Draft Genome Sequence of Rhodococcus opacus Strain M213 Shows a Diverse Catabolic Potential.</title>
        <authorList>
            <person name="Pathak A."/>
            <person name="Green S.J."/>
            <person name="Ogram A."/>
            <person name="Chauhan A."/>
        </authorList>
    </citation>
    <scope>NUCLEOTIDE SEQUENCE [LARGE SCALE GENOMIC DNA]</scope>
    <source>
        <strain evidence="2 3">M213</strain>
    </source>
</reference>
<name>K8X889_RHOOP</name>
<gene>
    <name evidence="2" type="ORF">WSS_A36293</name>
</gene>
<dbReference type="Gene3D" id="3.30.750.24">
    <property type="entry name" value="STAS domain"/>
    <property type="match status" value="1"/>
</dbReference>
<feature type="region of interest" description="Disordered" evidence="1">
    <location>
        <begin position="140"/>
        <end position="179"/>
    </location>
</feature>